<dbReference type="EMBL" id="JWIC01000010">
    <property type="protein sequence ID" value="KID54989.1"/>
    <property type="molecule type" value="Genomic_DNA"/>
</dbReference>
<comment type="caution">
    <text evidence="2">The sequence shown here is derived from an EMBL/GenBank/DDBJ whole genome shotgun (WGS) entry which is preliminary data.</text>
</comment>
<feature type="signal peptide" evidence="1">
    <location>
        <begin position="1"/>
        <end position="26"/>
    </location>
</feature>
<evidence type="ECO:0000313" key="2">
    <source>
        <dbReference type="EMBL" id="KID54989.1"/>
    </source>
</evidence>
<dbReference type="RefSeq" id="WP_039611883.1">
    <property type="nucleotide sequence ID" value="NZ_JWIC01000010.1"/>
</dbReference>
<proteinExistence type="predicted"/>
<dbReference type="Pfam" id="PF19577">
    <property type="entry name" value="DcaP"/>
    <property type="match status" value="1"/>
</dbReference>
<evidence type="ECO:0000256" key="1">
    <source>
        <dbReference type="SAM" id="SignalP"/>
    </source>
</evidence>
<dbReference type="InterPro" id="IPR045748">
    <property type="entry name" value="DcaP"/>
</dbReference>
<dbReference type="Proteomes" id="UP000031327">
    <property type="component" value="Unassembled WGS sequence"/>
</dbReference>
<name>A0A0C1MDW5_9GAMM</name>
<evidence type="ECO:0000313" key="3">
    <source>
        <dbReference type="Proteomes" id="UP000031327"/>
    </source>
</evidence>
<protein>
    <submittedName>
        <fullName evidence="2">Porin</fullName>
    </submittedName>
</protein>
<dbReference type="AlphaFoldDB" id="A0A0C1MDW5"/>
<feature type="chain" id="PRO_5002135778" evidence="1">
    <location>
        <begin position="27"/>
        <end position="387"/>
    </location>
</feature>
<organism evidence="2 3">
    <name type="scientific">Pseudoalteromonas luteoviolacea</name>
    <dbReference type="NCBI Taxonomy" id="43657"/>
    <lineage>
        <taxon>Bacteria</taxon>
        <taxon>Pseudomonadati</taxon>
        <taxon>Pseudomonadota</taxon>
        <taxon>Gammaproteobacteria</taxon>
        <taxon>Alteromonadales</taxon>
        <taxon>Pseudoalteromonadaceae</taxon>
        <taxon>Pseudoalteromonas</taxon>
    </lineage>
</organism>
<gene>
    <name evidence="2" type="ORF">JF50_24500</name>
</gene>
<sequence>MTTKTNMKKKLAAVAVSSLLSGQAMAATLSNTDVNYGGYIKLDAIWSDFSDGTLGSQHIGRDFYVPSTTPVTPSTGEDAVFDMHARQSRFNFGTATKLDDGSTIKTKIELDFIASVGGNERVSNSYSPRIRQAFVTYKGWLFGQAWSNFQNVSALPETLDFVGPAEGTVFVRQAMAKYTVGNWSFSAENPESTVTTAGGVREVTDDAQMPDLTARYNYKADWGHFTVAALARQLTYKTGAADETESSFGVSASGRVNFGKNNLKFMLTHGQGLGRYVGLNVAHGAVYDGTDLHAIDSTSGFIAYQHYWNSQWRSTFLYSYFSADNDTSLLNVTGDPTDMTSSYSANILYSPVKKLTFGAEYKIANREVQSGAEGDLDRLQFSVKYVF</sequence>
<keyword evidence="1" id="KW-0732">Signal</keyword>
<dbReference type="SUPFAM" id="SSF56935">
    <property type="entry name" value="Porins"/>
    <property type="match status" value="1"/>
</dbReference>
<reference evidence="2 3" key="1">
    <citation type="submission" date="2014-12" db="EMBL/GenBank/DDBJ databases">
        <title>Draft Genome Sequence of Pseudoalteromonas luteoviolacea HI1.</title>
        <authorList>
            <person name="Asahina A.Y."/>
            <person name="Hadfield M.G."/>
        </authorList>
    </citation>
    <scope>NUCLEOTIDE SEQUENCE [LARGE SCALE GENOMIC DNA]</scope>
    <source>
        <strain evidence="2 3">HI1</strain>
    </source>
</reference>
<accession>A0A0C1MDW5</accession>
<dbReference type="OrthoDB" id="190887at2"/>